<dbReference type="InParanoid" id="G4YXG2"/>
<evidence type="ECO:0000313" key="10">
    <source>
        <dbReference type="Proteomes" id="UP000002640"/>
    </source>
</evidence>
<sequence>MDLYADLPLAKGAKASSALDADGKPKSALSSTKSVWASAPLMVPQAAKNKSNNRPAVATSSTSMLPSALAAGRGKSPTRAGISLAFKPASVTRRPAAVASQVFQKKVEDGSVVARPAGRGLGYVAPTEVTVTSVQQQEKEKEDVDMDVGVAAGGHFFQATYRDEYHPARPNSYEVYCKERQERKKMEQVKKELTRRQREQEREVRAKAWPGKLEREQLAKDLAEGRAPAMKLPAPAGRGRGMTMPAWMRKKMFVVGESLPEVECGSEENAAASQPESERDVDRGRGVEITATAAEGQFEDAAEPRGGLGFSTRGIGFSSSSAASSSMAGGFTRGTKDESTSRPHYGDFNGSRYPSNDKGTADRQTSRSPMLDEFGREIRQEPKRRHDDRHNDQHGRRDSSLSSHSGQPYSRDSNGSGEKRRRTSGWDSRSSTSSGSSSRVVLLQNMVGPGEVDDELQDEVKGECSEKYGPVAKCTIYEVTGSVPPEEAVRIFVQFQDAEDATKALTGLNGRFFGGRKVKAVYYDERRFERMDIT</sequence>
<evidence type="ECO:0000256" key="1">
    <source>
        <dbReference type="ARBA" id="ARBA00004123"/>
    </source>
</evidence>
<dbReference type="GO" id="GO:0071011">
    <property type="term" value="C:precatalytic spliceosome"/>
    <property type="evidence" value="ECO:0007669"/>
    <property type="project" value="TreeGrafter"/>
</dbReference>
<dbReference type="CDD" id="cd12647">
    <property type="entry name" value="RRM_UHM_SPF45"/>
    <property type="match status" value="1"/>
</dbReference>
<dbReference type="InterPro" id="IPR034653">
    <property type="entry name" value="SPF45_RRM"/>
</dbReference>
<dbReference type="AlphaFoldDB" id="G4YXG2"/>
<dbReference type="Gene3D" id="3.30.70.330">
    <property type="match status" value="1"/>
</dbReference>
<name>G4YXG2_PHYSP</name>
<evidence type="ECO:0000256" key="4">
    <source>
        <dbReference type="ARBA" id="ARBA00023187"/>
    </source>
</evidence>
<dbReference type="GO" id="GO:0045292">
    <property type="term" value="P:mRNA cis splicing, via spliceosome"/>
    <property type="evidence" value="ECO:0007669"/>
    <property type="project" value="InterPro"/>
</dbReference>
<feature type="compositionally biased region" description="Basic and acidic residues" evidence="7">
    <location>
        <begin position="334"/>
        <end position="345"/>
    </location>
</feature>
<evidence type="ECO:0000256" key="2">
    <source>
        <dbReference type="ARBA" id="ARBA00022664"/>
    </source>
</evidence>
<dbReference type="STRING" id="1094619.G4YXG2"/>
<evidence type="ECO:0000313" key="9">
    <source>
        <dbReference type="EMBL" id="EGZ23823.1"/>
    </source>
</evidence>
<dbReference type="InterPro" id="IPR000504">
    <property type="entry name" value="RRM_dom"/>
</dbReference>
<dbReference type="SMR" id="G4YXG2"/>
<feature type="compositionally biased region" description="Low complexity" evidence="7">
    <location>
        <begin position="425"/>
        <end position="439"/>
    </location>
</feature>
<feature type="compositionally biased region" description="Polar residues" evidence="7">
    <location>
        <begin position="48"/>
        <end position="63"/>
    </location>
</feature>
<feature type="compositionally biased region" description="Basic and acidic residues" evidence="7">
    <location>
        <begin position="373"/>
        <end position="399"/>
    </location>
</feature>
<feature type="region of interest" description="Disordered" evidence="7">
    <location>
        <begin position="264"/>
        <end position="440"/>
    </location>
</feature>
<dbReference type="FunFam" id="3.30.70.330:FF:000382">
    <property type="entry name" value="G-patch domain-containing protein"/>
    <property type="match status" value="1"/>
</dbReference>
<feature type="compositionally biased region" description="Basic and acidic residues" evidence="7">
    <location>
        <begin position="276"/>
        <end position="286"/>
    </location>
</feature>
<dbReference type="OMA" id="CKERQER"/>
<evidence type="ECO:0000259" key="8">
    <source>
        <dbReference type="PROSITE" id="PS50102"/>
    </source>
</evidence>
<evidence type="ECO:0000256" key="6">
    <source>
        <dbReference type="PROSITE-ProRule" id="PRU00176"/>
    </source>
</evidence>
<dbReference type="InterPro" id="IPR040052">
    <property type="entry name" value="RBM17"/>
</dbReference>
<dbReference type="InterPro" id="IPR035979">
    <property type="entry name" value="RBD_domain_sf"/>
</dbReference>
<dbReference type="Pfam" id="PF00076">
    <property type="entry name" value="RRM_1"/>
    <property type="match status" value="1"/>
</dbReference>
<evidence type="ECO:0000256" key="3">
    <source>
        <dbReference type="ARBA" id="ARBA00022884"/>
    </source>
</evidence>
<gene>
    <name evidence="9" type="ORF">PHYSODRAFT_255134</name>
</gene>
<evidence type="ECO:0000256" key="5">
    <source>
        <dbReference type="ARBA" id="ARBA00023242"/>
    </source>
</evidence>
<feature type="non-terminal residue" evidence="9">
    <location>
        <position position="534"/>
    </location>
</feature>
<keyword evidence="2" id="KW-0507">mRNA processing</keyword>
<dbReference type="GeneID" id="20638573"/>
<keyword evidence="3 6" id="KW-0694">RNA-binding</keyword>
<evidence type="ECO:0000256" key="7">
    <source>
        <dbReference type="SAM" id="MobiDB-lite"/>
    </source>
</evidence>
<dbReference type="InterPro" id="IPR003954">
    <property type="entry name" value="RRM_euk-type"/>
</dbReference>
<feature type="region of interest" description="Disordered" evidence="7">
    <location>
        <begin position="43"/>
        <end position="63"/>
    </location>
</feature>
<dbReference type="PANTHER" id="PTHR13288">
    <property type="entry name" value="SPLICING FACTOR 45 SPF45"/>
    <property type="match status" value="1"/>
</dbReference>
<dbReference type="RefSeq" id="XP_009519111.1">
    <property type="nucleotide sequence ID" value="XM_009520816.1"/>
</dbReference>
<dbReference type="SMART" id="SM00361">
    <property type="entry name" value="RRM_1"/>
    <property type="match status" value="1"/>
</dbReference>
<proteinExistence type="predicted"/>
<comment type="subcellular location">
    <subcellularLocation>
        <location evidence="1">Nucleus</location>
    </subcellularLocation>
</comment>
<reference evidence="9 10" key="1">
    <citation type="journal article" date="2006" name="Science">
        <title>Phytophthora genome sequences uncover evolutionary origins and mechanisms of pathogenesis.</title>
        <authorList>
            <person name="Tyler B.M."/>
            <person name="Tripathy S."/>
            <person name="Zhang X."/>
            <person name="Dehal P."/>
            <person name="Jiang R.H."/>
            <person name="Aerts A."/>
            <person name="Arredondo F.D."/>
            <person name="Baxter L."/>
            <person name="Bensasson D."/>
            <person name="Beynon J.L."/>
            <person name="Chapman J."/>
            <person name="Damasceno C.M."/>
            <person name="Dorrance A.E."/>
            <person name="Dou D."/>
            <person name="Dickerman A.W."/>
            <person name="Dubchak I.L."/>
            <person name="Garbelotto M."/>
            <person name="Gijzen M."/>
            <person name="Gordon S.G."/>
            <person name="Govers F."/>
            <person name="Grunwald N.J."/>
            <person name="Huang W."/>
            <person name="Ivors K.L."/>
            <person name="Jones R.W."/>
            <person name="Kamoun S."/>
            <person name="Krampis K."/>
            <person name="Lamour K.H."/>
            <person name="Lee M.K."/>
            <person name="McDonald W.H."/>
            <person name="Medina M."/>
            <person name="Meijer H.J."/>
            <person name="Nordberg E.K."/>
            <person name="Maclean D.J."/>
            <person name="Ospina-Giraldo M.D."/>
            <person name="Morris P.F."/>
            <person name="Phuntumart V."/>
            <person name="Putnam N.H."/>
            <person name="Rash S."/>
            <person name="Rose J.K."/>
            <person name="Sakihama Y."/>
            <person name="Salamov A.A."/>
            <person name="Savidor A."/>
            <person name="Scheuring C.F."/>
            <person name="Smith B.M."/>
            <person name="Sobral B.W."/>
            <person name="Terry A."/>
            <person name="Torto-Alalibo T.A."/>
            <person name="Win J."/>
            <person name="Xu Z."/>
            <person name="Zhang H."/>
            <person name="Grigoriev I.V."/>
            <person name="Rokhsar D.S."/>
            <person name="Boore J.L."/>
        </authorList>
    </citation>
    <scope>NUCLEOTIDE SEQUENCE [LARGE SCALE GENOMIC DNA]</scope>
    <source>
        <strain evidence="9 10">P6497</strain>
    </source>
</reference>
<keyword evidence="5" id="KW-0539">Nucleus</keyword>
<dbReference type="InterPro" id="IPR012677">
    <property type="entry name" value="Nucleotide-bd_a/b_plait_sf"/>
</dbReference>
<dbReference type="SUPFAM" id="SSF54928">
    <property type="entry name" value="RNA-binding domain, RBD"/>
    <property type="match status" value="1"/>
</dbReference>
<feature type="domain" description="RRM" evidence="8">
    <location>
        <begin position="439"/>
        <end position="525"/>
    </location>
</feature>
<protein>
    <recommendedName>
        <fullName evidence="8">RRM domain-containing protein</fullName>
    </recommendedName>
</protein>
<keyword evidence="4" id="KW-0508">mRNA splicing</keyword>
<accession>G4YXG2</accession>
<dbReference type="PROSITE" id="PS50102">
    <property type="entry name" value="RRM"/>
    <property type="match status" value="1"/>
</dbReference>
<feature type="compositionally biased region" description="Polar residues" evidence="7">
    <location>
        <begin position="400"/>
        <end position="416"/>
    </location>
</feature>
<dbReference type="Proteomes" id="UP000002640">
    <property type="component" value="Unassembled WGS sequence"/>
</dbReference>
<organism evidence="9 10">
    <name type="scientific">Phytophthora sojae (strain P6497)</name>
    <name type="common">Soybean stem and root rot agent</name>
    <name type="synonym">Phytophthora megasperma f. sp. glycines</name>
    <dbReference type="NCBI Taxonomy" id="1094619"/>
    <lineage>
        <taxon>Eukaryota</taxon>
        <taxon>Sar</taxon>
        <taxon>Stramenopiles</taxon>
        <taxon>Oomycota</taxon>
        <taxon>Peronosporomycetes</taxon>
        <taxon>Peronosporales</taxon>
        <taxon>Peronosporaceae</taxon>
        <taxon>Phytophthora</taxon>
    </lineage>
</organism>
<dbReference type="KEGG" id="psoj:PHYSODRAFT_255134"/>
<dbReference type="GO" id="GO:0003723">
    <property type="term" value="F:RNA binding"/>
    <property type="evidence" value="ECO:0007669"/>
    <property type="project" value="UniProtKB-UniRule"/>
</dbReference>
<dbReference type="PANTHER" id="PTHR13288:SF8">
    <property type="entry name" value="SPLICING FACTOR 45"/>
    <property type="match status" value="1"/>
</dbReference>
<dbReference type="EMBL" id="JH159152">
    <property type="protein sequence ID" value="EGZ23823.1"/>
    <property type="molecule type" value="Genomic_DNA"/>
</dbReference>
<keyword evidence="10" id="KW-1185">Reference proteome</keyword>